<feature type="disulfide bond" evidence="11">
    <location>
        <begin position="152"/>
        <end position="156"/>
    </location>
</feature>
<dbReference type="SUPFAM" id="SSF54556">
    <property type="entry name" value="Chitinase insertion domain"/>
    <property type="match status" value="1"/>
</dbReference>
<dbReference type="InterPro" id="IPR053214">
    <property type="entry name" value="LysM12-like"/>
</dbReference>
<dbReference type="CDD" id="cd00035">
    <property type="entry name" value="ChtBD1"/>
    <property type="match status" value="1"/>
</dbReference>
<dbReference type="InterPro" id="IPR036861">
    <property type="entry name" value="Endochitinase-like_sf"/>
</dbReference>
<proteinExistence type="inferred from homology"/>
<comment type="caution">
    <text evidence="11">Lacks conserved residue(s) required for the propagation of feature annotation.</text>
</comment>
<dbReference type="GO" id="GO:0008843">
    <property type="term" value="F:endochitinase activity"/>
    <property type="evidence" value="ECO:0007669"/>
    <property type="project" value="UniProtKB-EC"/>
</dbReference>
<dbReference type="PANTHER" id="PTHR47700">
    <property type="entry name" value="V CHITINASE, PUTATIVE (AFU_ORTHOLOGUE AFUA_6G13720)-RELATED"/>
    <property type="match status" value="1"/>
</dbReference>
<dbReference type="InterPro" id="IPR036779">
    <property type="entry name" value="LysM_dom_sf"/>
</dbReference>
<dbReference type="Gene3D" id="3.10.350.10">
    <property type="entry name" value="LysM domain"/>
    <property type="match status" value="1"/>
</dbReference>
<evidence type="ECO:0000256" key="7">
    <source>
        <dbReference type="ARBA" id="ARBA00023026"/>
    </source>
</evidence>
<comment type="similarity">
    <text evidence="2">Belongs to the glycosyl hydrolase 18 family. Chitinase class V subfamily.</text>
</comment>
<dbReference type="InterPro" id="IPR029070">
    <property type="entry name" value="Chitinase_insertion_sf"/>
</dbReference>
<evidence type="ECO:0000256" key="2">
    <source>
        <dbReference type="ARBA" id="ARBA00008682"/>
    </source>
</evidence>
<evidence type="ECO:0000256" key="4">
    <source>
        <dbReference type="ARBA" id="ARBA00022669"/>
    </source>
</evidence>
<protein>
    <recommendedName>
        <fullName evidence="3">chitinase</fullName>
        <ecNumber evidence="3">3.2.1.14</ecNumber>
    </recommendedName>
</protein>
<dbReference type="InterPro" id="IPR001223">
    <property type="entry name" value="Glyco_hydro18_cat"/>
</dbReference>
<feature type="domain" description="Chitin-binding type-1" evidence="14">
    <location>
        <begin position="94"/>
        <end position="158"/>
    </location>
</feature>
<evidence type="ECO:0000259" key="14">
    <source>
        <dbReference type="PROSITE" id="PS50941"/>
    </source>
</evidence>
<dbReference type="PROSITE" id="PS51910">
    <property type="entry name" value="GH18_2"/>
    <property type="match status" value="1"/>
</dbReference>
<dbReference type="EC" id="3.2.1.14" evidence="3"/>
<keyword evidence="18" id="KW-1185">Reference proteome</keyword>
<accession>A0A2P7YGI6</accession>
<dbReference type="OrthoDB" id="73875at2759"/>
<dbReference type="PROSITE" id="PS50941">
    <property type="entry name" value="CHIT_BIND_I_2"/>
    <property type="match status" value="1"/>
</dbReference>
<dbReference type="InterPro" id="IPR018392">
    <property type="entry name" value="LysM"/>
</dbReference>
<dbReference type="Gene3D" id="3.20.20.80">
    <property type="entry name" value="Glycosidases"/>
    <property type="match status" value="1"/>
</dbReference>
<dbReference type="STRING" id="40998.A0A2P7YGI6"/>
<evidence type="ECO:0000259" key="16">
    <source>
        <dbReference type="PROSITE" id="PS51910"/>
    </source>
</evidence>
<feature type="chain" id="PRO_5015195858" description="chitinase" evidence="13">
    <location>
        <begin position="18"/>
        <end position="534"/>
    </location>
</feature>
<evidence type="ECO:0000259" key="15">
    <source>
        <dbReference type="PROSITE" id="PS51782"/>
    </source>
</evidence>
<keyword evidence="7" id="KW-0843">Virulence</keyword>
<evidence type="ECO:0000256" key="12">
    <source>
        <dbReference type="RuleBase" id="RU000489"/>
    </source>
</evidence>
<evidence type="ECO:0000256" key="1">
    <source>
        <dbReference type="ARBA" id="ARBA00000822"/>
    </source>
</evidence>
<dbReference type="PROSITE" id="PS51782">
    <property type="entry name" value="LYSM"/>
    <property type="match status" value="1"/>
</dbReference>
<dbReference type="InterPro" id="IPR011583">
    <property type="entry name" value="Chitinase_II/V-like_cat"/>
</dbReference>
<dbReference type="PROSITE" id="PS01095">
    <property type="entry name" value="GH18_1"/>
    <property type="match status" value="1"/>
</dbReference>
<keyword evidence="11" id="KW-1015">Disulfide bond</keyword>
<sequence length="534" mass="58300">MLPNTIGSLLFISSASAASLVQRQSSSGNTTCVTYNVKSGDSCSAIGGGANLTVAQLEAFNSKTWAWQGCDKLQAGINMCLSAGQPPLPAPVPGTICGPLVINTTAPAPGQSLADLNPCPLNACCSAFGYCGITPIHCALPPNGTALGAAGCISNCGTDITNNKEEPEDFIRVGYFQGDNAKRPCLNMDVTRISRSRYTHIHFSFATLTPSFDVNITSIAPQFVRFKTMTKFQRILTFGGWDFSTSPSTYMIFRDMVQPANRDLAATNIANFITNNNLDGVDLDWEYPEAPDMPSIPPGESNEGELFVTFLRLLKAKLPNKSVSIAMPAGYWYMRGFPVKEITEVVDYAVFMSYDYHGLWDYGSAESQVGCANGDCLRSHVNITETMESLALVTKAGAKSDKIVVGVTSYGRGYKMVDPSCTGPDCHWTRNGTQPVGRCTAESGIMADAEIEEALAAARRNGTLTKRLYDEKSDTRIAVIGDWWVGYMDKEVKRRRTEKYRQSNFRGTTDWAVDYQSFDLAEPKRGWNRTEDGY</sequence>
<evidence type="ECO:0000256" key="9">
    <source>
        <dbReference type="ARBA" id="ARBA00023295"/>
    </source>
</evidence>
<evidence type="ECO:0000313" key="18">
    <source>
        <dbReference type="Proteomes" id="UP000243723"/>
    </source>
</evidence>
<dbReference type="SMART" id="SM00257">
    <property type="entry name" value="LysM"/>
    <property type="match status" value="1"/>
</dbReference>
<dbReference type="Pfam" id="PF00704">
    <property type="entry name" value="Glyco_hydro_18"/>
    <property type="match status" value="1"/>
</dbReference>
<evidence type="ECO:0000256" key="11">
    <source>
        <dbReference type="PROSITE-ProRule" id="PRU00261"/>
    </source>
</evidence>
<comment type="caution">
    <text evidence="17">The sequence shown here is derived from an EMBL/GenBank/DDBJ whole genome shotgun (WGS) entry which is preliminary data.</text>
</comment>
<dbReference type="InterPro" id="IPR001579">
    <property type="entry name" value="Glyco_hydro_18_chit_AS"/>
</dbReference>
<evidence type="ECO:0000256" key="8">
    <source>
        <dbReference type="ARBA" id="ARBA00023277"/>
    </source>
</evidence>
<dbReference type="InterPro" id="IPR017853">
    <property type="entry name" value="GH"/>
</dbReference>
<evidence type="ECO:0000256" key="5">
    <source>
        <dbReference type="ARBA" id="ARBA00022801"/>
    </source>
</evidence>
<name>A0A2P7YGI6_9PEZI</name>
<dbReference type="Gene3D" id="3.30.60.10">
    <property type="entry name" value="Endochitinase-like"/>
    <property type="match status" value="1"/>
</dbReference>
<feature type="domain" description="GH18" evidence="16">
    <location>
        <begin position="170"/>
        <end position="534"/>
    </location>
</feature>
<dbReference type="EMBL" id="NHZQ01000445">
    <property type="protein sequence ID" value="PSK35078.1"/>
    <property type="molecule type" value="Genomic_DNA"/>
</dbReference>
<organism evidence="17 18">
    <name type="scientific">Elsinoe australis</name>
    <dbReference type="NCBI Taxonomy" id="40998"/>
    <lineage>
        <taxon>Eukaryota</taxon>
        <taxon>Fungi</taxon>
        <taxon>Dikarya</taxon>
        <taxon>Ascomycota</taxon>
        <taxon>Pezizomycotina</taxon>
        <taxon>Dothideomycetes</taxon>
        <taxon>Dothideomycetidae</taxon>
        <taxon>Myriangiales</taxon>
        <taxon>Elsinoaceae</taxon>
        <taxon>Elsinoe</taxon>
    </lineage>
</organism>
<dbReference type="SMART" id="SM00636">
    <property type="entry name" value="Glyco_18"/>
    <property type="match status" value="1"/>
</dbReference>
<comment type="catalytic activity">
    <reaction evidence="1">
        <text>Random endo-hydrolysis of N-acetyl-beta-D-glucosaminide (1-&gt;4)-beta-linkages in chitin and chitodextrins.</text>
        <dbReference type="EC" id="3.2.1.14"/>
    </reaction>
</comment>
<reference evidence="17 18" key="1">
    <citation type="submission" date="2017-05" db="EMBL/GenBank/DDBJ databases">
        <title>Draft genome sequence of Elsinoe australis.</title>
        <authorList>
            <person name="Cheng Q."/>
        </authorList>
    </citation>
    <scope>NUCLEOTIDE SEQUENCE [LARGE SCALE GENOMIC DNA]</scope>
    <source>
        <strain evidence="17 18">NL1</strain>
    </source>
</reference>
<dbReference type="CDD" id="cd02878">
    <property type="entry name" value="GH18_zymocin_alpha"/>
    <property type="match status" value="1"/>
</dbReference>
<feature type="disulfide bond" evidence="11">
    <location>
        <begin position="119"/>
        <end position="131"/>
    </location>
</feature>
<feature type="signal peptide" evidence="13">
    <location>
        <begin position="1"/>
        <end position="17"/>
    </location>
</feature>
<dbReference type="AlphaFoldDB" id="A0A2P7YGI6"/>
<keyword evidence="6" id="KW-0146">Chitin degradation</keyword>
<evidence type="ECO:0000256" key="13">
    <source>
        <dbReference type="SAM" id="SignalP"/>
    </source>
</evidence>
<gene>
    <name evidence="17" type="ORF">B9Z65_1661</name>
</gene>
<dbReference type="GO" id="GO:0008061">
    <property type="term" value="F:chitin binding"/>
    <property type="evidence" value="ECO:0007669"/>
    <property type="project" value="UniProtKB-UniRule"/>
</dbReference>
<evidence type="ECO:0000313" key="17">
    <source>
        <dbReference type="EMBL" id="PSK35078.1"/>
    </source>
</evidence>
<keyword evidence="5 12" id="KW-0378">Hydrolase</keyword>
<dbReference type="GO" id="GO:0006032">
    <property type="term" value="P:chitin catabolic process"/>
    <property type="evidence" value="ECO:0007669"/>
    <property type="project" value="UniProtKB-KW"/>
</dbReference>
<evidence type="ECO:0000256" key="3">
    <source>
        <dbReference type="ARBA" id="ARBA00012729"/>
    </source>
</evidence>
<dbReference type="SUPFAM" id="SSF51445">
    <property type="entry name" value="(Trans)glycosidases"/>
    <property type="match status" value="1"/>
</dbReference>
<dbReference type="Gene3D" id="3.10.50.10">
    <property type="match status" value="1"/>
</dbReference>
<feature type="domain" description="LysM" evidence="15">
    <location>
        <begin position="33"/>
        <end position="81"/>
    </location>
</feature>
<dbReference type="InterPro" id="IPR001002">
    <property type="entry name" value="Chitin-bd_1"/>
</dbReference>
<keyword evidence="9 12" id="KW-0326">Glycosidase</keyword>
<keyword evidence="8" id="KW-0119">Carbohydrate metabolism</keyword>
<dbReference type="Pfam" id="PF00187">
    <property type="entry name" value="Chitin_bind_1"/>
    <property type="match status" value="1"/>
</dbReference>
<dbReference type="Proteomes" id="UP000243723">
    <property type="component" value="Unassembled WGS sequence"/>
</dbReference>
<keyword evidence="4 11" id="KW-0147">Chitin-binding</keyword>
<evidence type="ECO:0000256" key="6">
    <source>
        <dbReference type="ARBA" id="ARBA00023024"/>
    </source>
</evidence>
<dbReference type="GO" id="GO:0000272">
    <property type="term" value="P:polysaccharide catabolic process"/>
    <property type="evidence" value="ECO:0007669"/>
    <property type="project" value="UniProtKB-KW"/>
</dbReference>
<keyword evidence="13" id="KW-0732">Signal</keyword>
<dbReference type="PANTHER" id="PTHR47700:SF2">
    <property type="entry name" value="CHITINASE"/>
    <property type="match status" value="1"/>
</dbReference>
<dbReference type="SUPFAM" id="SSF57016">
    <property type="entry name" value="Plant lectins/antimicrobial peptides"/>
    <property type="match status" value="1"/>
</dbReference>
<feature type="disulfide bond" evidence="11">
    <location>
        <begin position="124"/>
        <end position="138"/>
    </location>
</feature>
<keyword evidence="10" id="KW-0624">Polysaccharide degradation</keyword>
<dbReference type="SMART" id="SM00270">
    <property type="entry name" value="ChtBD1"/>
    <property type="match status" value="1"/>
</dbReference>
<dbReference type="SUPFAM" id="SSF54106">
    <property type="entry name" value="LysM domain"/>
    <property type="match status" value="1"/>
</dbReference>
<evidence type="ECO:0000256" key="10">
    <source>
        <dbReference type="ARBA" id="ARBA00023326"/>
    </source>
</evidence>